<evidence type="ECO:0000313" key="2">
    <source>
        <dbReference type="Proteomes" id="UP001610335"/>
    </source>
</evidence>
<keyword evidence="2" id="KW-1185">Reference proteome</keyword>
<gene>
    <name evidence="1" type="ORF">BDW59DRAFT_138262</name>
</gene>
<sequence length="79" mass="8404">MAGTMLGTGAATTTATSSNYSNTASETFVALLILRYCVYRFTRGPGCWVIAGEVGPGQLPEWTLFLASIGTYLRHLGPD</sequence>
<comment type="caution">
    <text evidence="1">The sequence shown here is derived from an EMBL/GenBank/DDBJ whole genome shotgun (WGS) entry which is preliminary data.</text>
</comment>
<accession>A0ABR4J1J5</accession>
<evidence type="ECO:0000313" key="1">
    <source>
        <dbReference type="EMBL" id="KAL2833904.1"/>
    </source>
</evidence>
<protein>
    <submittedName>
        <fullName evidence="1">Uncharacterized protein</fullName>
    </submittedName>
</protein>
<organism evidence="1 2">
    <name type="scientific">Aspergillus cavernicola</name>
    <dbReference type="NCBI Taxonomy" id="176166"/>
    <lineage>
        <taxon>Eukaryota</taxon>
        <taxon>Fungi</taxon>
        <taxon>Dikarya</taxon>
        <taxon>Ascomycota</taxon>
        <taxon>Pezizomycotina</taxon>
        <taxon>Eurotiomycetes</taxon>
        <taxon>Eurotiomycetidae</taxon>
        <taxon>Eurotiales</taxon>
        <taxon>Aspergillaceae</taxon>
        <taxon>Aspergillus</taxon>
        <taxon>Aspergillus subgen. Nidulantes</taxon>
    </lineage>
</organism>
<dbReference type="Proteomes" id="UP001610335">
    <property type="component" value="Unassembled WGS sequence"/>
</dbReference>
<reference evidence="1 2" key="1">
    <citation type="submission" date="2024-07" db="EMBL/GenBank/DDBJ databases">
        <title>Section-level genome sequencing and comparative genomics of Aspergillus sections Usti and Cavernicolus.</title>
        <authorList>
            <consortium name="Lawrence Berkeley National Laboratory"/>
            <person name="Nybo J.L."/>
            <person name="Vesth T.C."/>
            <person name="Theobald S."/>
            <person name="Frisvad J.C."/>
            <person name="Larsen T.O."/>
            <person name="Kjaerboelling I."/>
            <person name="Rothschild-Mancinelli K."/>
            <person name="Lyhne E.K."/>
            <person name="Kogle M.E."/>
            <person name="Barry K."/>
            <person name="Clum A."/>
            <person name="Na H."/>
            <person name="Ledsgaard L."/>
            <person name="Lin J."/>
            <person name="Lipzen A."/>
            <person name="Kuo A."/>
            <person name="Riley R."/>
            <person name="Mondo S."/>
            <person name="LaButti K."/>
            <person name="Haridas S."/>
            <person name="Pangalinan J."/>
            <person name="Salamov A.A."/>
            <person name="Simmons B.A."/>
            <person name="Magnuson J.K."/>
            <person name="Chen J."/>
            <person name="Drula E."/>
            <person name="Henrissat B."/>
            <person name="Wiebenga A."/>
            <person name="Lubbers R.J."/>
            <person name="Gomes A.C."/>
            <person name="Makela M.R."/>
            <person name="Stajich J."/>
            <person name="Grigoriev I.V."/>
            <person name="Mortensen U.H."/>
            <person name="De vries R.P."/>
            <person name="Baker S.E."/>
            <person name="Andersen M.R."/>
        </authorList>
    </citation>
    <scope>NUCLEOTIDE SEQUENCE [LARGE SCALE GENOMIC DNA]</scope>
    <source>
        <strain evidence="1 2">CBS 600.67</strain>
    </source>
</reference>
<name>A0ABR4J1J5_9EURO</name>
<proteinExistence type="predicted"/>
<dbReference type="EMBL" id="JBFXLS010000003">
    <property type="protein sequence ID" value="KAL2833904.1"/>
    <property type="molecule type" value="Genomic_DNA"/>
</dbReference>